<dbReference type="Proteomes" id="UP000077069">
    <property type="component" value="Unassembled WGS sequence"/>
</dbReference>
<protein>
    <recommendedName>
        <fullName evidence="4">Secreted protein</fullName>
    </recommendedName>
</protein>
<gene>
    <name evidence="2" type="ORF">CC84DRAFT_1160087</name>
</gene>
<keyword evidence="3" id="KW-1185">Reference proteome</keyword>
<reference evidence="2 3" key="1">
    <citation type="submission" date="2016-05" db="EMBL/GenBank/DDBJ databases">
        <title>Comparative analysis of secretome profiles of manganese(II)-oxidizing ascomycete fungi.</title>
        <authorList>
            <consortium name="DOE Joint Genome Institute"/>
            <person name="Zeiner C.A."/>
            <person name="Purvine S.O."/>
            <person name="Zink E.M."/>
            <person name="Wu S."/>
            <person name="Pasa-Tolic L."/>
            <person name="Chaput D.L."/>
            <person name="Haridas S."/>
            <person name="Grigoriev I.V."/>
            <person name="Santelli C.M."/>
            <person name="Hansel C.M."/>
        </authorList>
    </citation>
    <scope>NUCLEOTIDE SEQUENCE [LARGE SCALE GENOMIC DNA]</scope>
    <source>
        <strain evidence="2 3">AP3s5-JAC2a</strain>
    </source>
</reference>
<keyword evidence="1" id="KW-0732">Signal</keyword>
<dbReference type="InParanoid" id="A0A177D1C4"/>
<evidence type="ECO:0000256" key="1">
    <source>
        <dbReference type="SAM" id="SignalP"/>
    </source>
</evidence>
<dbReference type="AlphaFoldDB" id="A0A177D1C4"/>
<dbReference type="GeneID" id="28760889"/>
<sequence>MSTKPMRHTLLIHFLALAFMRLLPNITTTGREVWPYLSFHTCLGLVLHAPLLPNTAASPSVPRSVTLVMDRFGHNSTAW</sequence>
<feature type="signal peptide" evidence="1">
    <location>
        <begin position="1"/>
        <end position="30"/>
    </location>
</feature>
<accession>A0A177D1C4</accession>
<dbReference type="RefSeq" id="XP_018043194.1">
    <property type="nucleotide sequence ID" value="XM_018177403.1"/>
</dbReference>
<dbReference type="EMBL" id="KV441548">
    <property type="protein sequence ID" value="OAG12829.1"/>
    <property type="molecule type" value="Genomic_DNA"/>
</dbReference>
<organism evidence="2 3">
    <name type="scientific">Paraphaeosphaeria sporulosa</name>
    <dbReference type="NCBI Taxonomy" id="1460663"/>
    <lineage>
        <taxon>Eukaryota</taxon>
        <taxon>Fungi</taxon>
        <taxon>Dikarya</taxon>
        <taxon>Ascomycota</taxon>
        <taxon>Pezizomycotina</taxon>
        <taxon>Dothideomycetes</taxon>
        <taxon>Pleosporomycetidae</taxon>
        <taxon>Pleosporales</taxon>
        <taxon>Massarineae</taxon>
        <taxon>Didymosphaeriaceae</taxon>
        <taxon>Paraphaeosphaeria</taxon>
    </lineage>
</organism>
<evidence type="ECO:0008006" key="4">
    <source>
        <dbReference type="Google" id="ProtNLM"/>
    </source>
</evidence>
<evidence type="ECO:0000313" key="3">
    <source>
        <dbReference type="Proteomes" id="UP000077069"/>
    </source>
</evidence>
<evidence type="ECO:0000313" key="2">
    <source>
        <dbReference type="EMBL" id="OAG12829.1"/>
    </source>
</evidence>
<name>A0A177D1C4_9PLEO</name>
<proteinExistence type="predicted"/>
<feature type="chain" id="PRO_5008058868" description="Secreted protein" evidence="1">
    <location>
        <begin position="31"/>
        <end position="79"/>
    </location>
</feature>